<evidence type="ECO:0000313" key="3">
    <source>
        <dbReference type="WBParaSite" id="SVE_2002800.1"/>
    </source>
</evidence>
<dbReference type="WBParaSite" id="SVE_2002800.1">
    <property type="protein sequence ID" value="SVE_2002800.1"/>
    <property type="gene ID" value="SVE_2002800"/>
</dbReference>
<feature type="region of interest" description="Disordered" evidence="1">
    <location>
        <begin position="55"/>
        <end position="77"/>
    </location>
</feature>
<feature type="region of interest" description="Disordered" evidence="1">
    <location>
        <begin position="1"/>
        <end position="22"/>
    </location>
</feature>
<organism evidence="2 3">
    <name type="scientific">Strongyloides venezuelensis</name>
    <name type="common">Threadworm</name>
    <dbReference type="NCBI Taxonomy" id="75913"/>
    <lineage>
        <taxon>Eukaryota</taxon>
        <taxon>Metazoa</taxon>
        <taxon>Ecdysozoa</taxon>
        <taxon>Nematoda</taxon>
        <taxon>Chromadorea</taxon>
        <taxon>Rhabditida</taxon>
        <taxon>Tylenchina</taxon>
        <taxon>Panagrolaimomorpha</taxon>
        <taxon>Strongyloidoidea</taxon>
        <taxon>Strongyloididae</taxon>
        <taxon>Strongyloides</taxon>
    </lineage>
</organism>
<sequence>MNTVETRLSGLILPEGHPDNRKSRQANFYKAVNDTQPCLTRSFYHFESFKNKKPFSKISPRPRIPAPDNPDSDNRVYTVWQKYGN</sequence>
<reference evidence="2" key="1">
    <citation type="submission" date="2014-07" db="EMBL/GenBank/DDBJ databases">
        <authorList>
            <person name="Martin A.A"/>
            <person name="De Silva N."/>
        </authorList>
    </citation>
    <scope>NUCLEOTIDE SEQUENCE</scope>
</reference>
<proteinExistence type="predicted"/>
<protein>
    <submittedName>
        <fullName evidence="3">Uncharacterized protein</fullName>
    </submittedName>
</protein>
<evidence type="ECO:0000256" key="1">
    <source>
        <dbReference type="SAM" id="MobiDB-lite"/>
    </source>
</evidence>
<dbReference type="Proteomes" id="UP000035680">
    <property type="component" value="Unassembled WGS sequence"/>
</dbReference>
<name>A0A0K0G5L0_STRVS</name>
<dbReference type="AlphaFoldDB" id="A0A0K0G5L0"/>
<keyword evidence="2" id="KW-1185">Reference proteome</keyword>
<reference evidence="3" key="2">
    <citation type="submission" date="2015-08" db="UniProtKB">
        <authorList>
            <consortium name="WormBaseParasite"/>
        </authorList>
    </citation>
    <scope>IDENTIFICATION</scope>
</reference>
<evidence type="ECO:0000313" key="2">
    <source>
        <dbReference type="Proteomes" id="UP000035680"/>
    </source>
</evidence>
<accession>A0A0K0G5L0</accession>